<dbReference type="EMBL" id="UINC01033642">
    <property type="protein sequence ID" value="SVB23246.1"/>
    <property type="molecule type" value="Genomic_DNA"/>
</dbReference>
<feature type="non-terminal residue" evidence="1">
    <location>
        <position position="657"/>
    </location>
</feature>
<name>A0A382CAY0_9ZZZZ</name>
<evidence type="ECO:0000313" key="1">
    <source>
        <dbReference type="EMBL" id="SVB23246.1"/>
    </source>
</evidence>
<evidence type="ECO:0008006" key="2">
    <source>
        <dbReference type="Google" id="ProtNLM"/>
    </source>
</evidence>
<reference evidence="1" key="1">
    <citation type="submission" date="2018-05" db="EMBL/GenBank/DDBJ databases">
        <authorList>
            <person name="Lanie J.A."/>
            <person name="Ng W.-L."/>
            <person name="Kazmierczak K.M."/>
            <person name="Andrzejewski T.M."/>
            <person name="Davidsen T.M."/>
            <person name="Wayne K.J."/>
            <person name="Tettelin H."/>
            <person name="Glass J.I."/>
            <person name="Rusch D."/>
            <person name="Podicherti R."/>
            <person name="Tsui H.-C.T."/>
            <person name="Winkler M.E."/>
        </authorList>
    </citation>
    <scope>NUCLEOTIDE SEQUENCE</scope>
</reference>
<organism evidence="1">
    <name type="scientific">marine metagenome</name>
    <dbReference type="NCBI Taxonomy" id="408172"/>
    <lineage>
        <taxon>unclassified sequences</taxon>
        <taxon>metagenomes</taxon>
        <taxon>ecological metagenomes</taxon>
    </lineage>
</organism>
<protein>
    <recommendedName>
        <fullName evidence="2">Beta propeller domain-containing protein</fullName>
    </recommendedName>
</protein>
<feature type="non-terminal residue" evidence="1">
    <location>
        <position position="1"/>
    </location>
</feature>
<sequence length="657" mass="75022">EREFSGTNNQEGGVDEADFVKTDGDYLYVLFGDSYYDYSPYYGHLDGGRLHILAVPEVGQVEYLSNATVEGWPREMLFSGDRMAVYSDISVWDLQYAEGDHPLLSYLVRDSAESKYDEYMGDYYYDWNEYRVHSLSKLTVFNLSDRSAPQVERELYMEGWYETAREVDGTVRMVSHGYLDIPGLVYWPELPDEYWDIYWEDEDGFWNDKALQTRAEQLWMTAINVTIAQNEAIIDATNLDELVPRVYEMAGESVTVHSFTDTTNCQDFVVAEDGTARGVTSIMTLDLAQSNLSFQADHVMSNWATIYASADMLVIAEMANDWWWFWDDETARYEEATNLHAFDISQPGETSYIGSGRVNGTILDQFSLSEYNGFLRVATTTGQWGRWWLPAEEQTGPENHVFVLEQLTHGGSSTNQSTELNVVGHVGGIAPGERIWSSRFVGDRGYLVTFRNIDPLWTLDLSDPTNPQVIGELEVPGVSTYIHPLDENHLLTIGIGGDKNGLNWGSTQLSLFDVTDFANPVRASELELSPVSKEAKNEWSWAHSEATYEHKAFQYWNGQLAIPLSTYRNTWNEDRQTYHYEYVSKLVLVDVSTTAGLTIYDGSSIDHSMFYNGNDEWYWDRPDIRRTVFIDDYVYAISQQGVTVHRLDTMELSAYEG</sequence>
<dbReference type="Pfam" id="PF09826">
    <property type="entry name" value="Beta_propel"/>
    <property type="match status" value="1"/>
</dbReference>
<dbReference type="InterPro" id="IPR019198">
    <property type="entry name" value="Beta_propeller_containing"/>
</dbReference>
<dbReference type="AlphaFoldDB" id="A0A382CAY0"/>
<gene>
    <name evidence="1" type="ORF">METZ01_LOCUS176100</name>
</gene>
<accession>A0A382CAY0</accession>
<proteinExistence type="predicted"/>